<accession>A0A8J4GLM4</accession>
<evidence type="ECO:0000313" key="3">
    <source>
        <dbReference type="Proteomes" id="UP000747110"/>
    </source>
</evidence>
<dbReference type="AlphaFoldDB" id="A0A8J4GLM4"/>
<reference evidence="2" key="1">
    <citation type="journal article" date="2021" name="Proc. Natl. Acad. Sci. U.S.A.">
        <title>Three genomes in the algal genus Volvox reveal the fate of a haploid sex-determining region after a transition to homothallism.</title>
        <authorList>
            <person name="Yamamoto K."/>
            <person name="Hamaji T."/>
            <person name="Kawai-Toyooka H."/>
            <person name="Matsuzaki R."/>
            <person name="Takahashi F."/>
            <person name="Nishimura Y."/>
            <person name="Kawachi M."/>
            <person name="Noguchi H."/>
            <person name="Minakuchi Y."/>
            <person name="Umen J.G."/>
            <person name="Toyoda A."/>
            <person name="Nozaki H."/>
        </authorList>
    </citation>
    <scope>NUCLEOTIDE SEQUENCE</scope>
    <source>
        <strain evidence="2">NIES-3786</strain>
    </source>
</reference>
<proteinExistence type="predicted"/>
<feature type="region of interest" description="Disordered" evidence="1">
    <location>
        <begin position="332"/>
        <end position="355"/>
    </location>
</feature>
<evidence type="ECO:0000256" key="1">
    <source>
        <dbReference type="SAM" id="MobiDB-lite"/>
    </source>
</evidence>
<dbReference type="Proteomes" id="UP000747110">
    <property type="component" value="Unassembled WGS sequence"/>
</dbReference>
<feature type="compositionally biased region" description="Basic and acidic residues" evidence="1">
    <location>
        <begin position="105"/>
        <end position="118"/>
    </location>
</feature>
<dbReference type="InterPro" id="IPR027850">
    <property type="entry name" value="DUF4504"/>
</dbReference>
<dbReference type="EMBL" id="BNCP01000080">
    <property type="protein sequence ID" value="GIL92585.1"/>
    <property type="molecule type" value="Genomic_DNA"/>
</dbReference>
<evidence type="ECO:0000313" key="2">
    <source>
        <dbReference type="EMBL" id="GIL92585.1"/>
    </source>
</evidence>
<name>A0A8J4GLM4_9CHLO</name>
<sequence length="459" mass="48345">MDAAAAGRVLAAVQAQARRSNAVRRVAARLSYDVIVVLCGVRPAFLLDYAPLPLECVLAVAQAGAEAAGTEVAVLTLDGCHLVGRVDELLQHLTALQQRHPQHHPQPEHHQERSREQQALRWAEGPQSEASVLAEHTEELAAQDTAADGGGVSTSRCGNCLFVAFLQRGGPGMEEQERKGLPPGTGMPPQMRQDVQSGAYVLPPSEAQMLTAQLNPLQRALQALAYPAAATAAATAGPISSNATAASAVIKAHHIHLDGLPDLPLQPTLQGLLLGYPVVYYVRSRDEAAVASRCLAMQGLMLHRVVAPPGGQLEAMLSNVCSDGGRTVLGSGSTAHGHDGFGTGGSGRKHQQRQHRSCIQAQLPERDLETLCGFSVPRSLAGEARVAVAVREWHARLTARLAVAGNNRATALVQSKAAPGYDGVFKNGAGEEGCAHCSGGWFPVSQLEVEEHLTPSVVL</sequence>
<organism evidence="2 3">
    <name type="scientific">Volvox reticuliferus</name>
    <dbReference type="NCBI Taxonomy" id="1737510"/>
    <lineage>
        <taxon>Eukaryota</taxon>
        <taxon>Viridiplantae</taxon>
        <taxon>Chlorophyta</taxon>
        <taxon>core chlorophytes</taxon>
        <taxon>Chlorophyceae</taxon>
        <taxon>CS clade</taxon>
        <taxon>Chlamydomonadales</taxon>
        <taxon>Volvocaceae</taxon>
        <taxon>Volvox</taxon>
    </lineage>
</organism>
<feature type="region of interest" description="Disordered" evidence="1">
    <location>
        <begin position="171"/>
        <end position="192"/>
    </location>
</feature>
<comment type="caution">
    <text evidence="2">The sequence shown here is derived from an EMBL/GenBank/DDBJ whole genome shotgun (WGS) entry which is preliminary data.</text>
</comment>
<dbReference type="PANTHER" id="PTHR31366">
    <property type="entry name" value="UPF0739 PROTEIN C1ORF74"/>
    <property type="match status" value="1"/>
</dbReference>
<protein>
    <submittedName>
        <fullName evidence="2">Uncharacterized protein</fullName>
    </submittedName>
</protein>
<dbReference type="OrthoDB" id="547609at2759"/>
<feature type="region of interest" description="Disordered" evidence="1">
    <location>
        <begin position="98"/>
        <end position="130"/>
    </location>
</feature>
<dbReference type="PANTHER" id="PTHR31366:SF2">
    <property type="entry name" value="UPF0739 PROTEIN C1ORF74"/>
    <property type="match status" value="1"/>
</dbReference>
<keyword evidence="3" id="KW-1185">Reference proteome</keyword>
<gene>
    <name evidence="2" type="ORF">Vretifemale_20103</name>
</gene>